<dbReference type="Ensembl" id="ENSXMAT00000026428.1">
    <property type="protein sequence ID" value="ENSXMAP00000034605.1"/>
    <property type="gene ID" value="ENSXMAG00000023171.1"/>
</dbReference>
<comment type="similarity">
    <text evidence="1">Belongs to the CoA-transferase III family.</text>
</comment>
<reference evidence="3" key="3">
    <citation type="submission" date="2025-08" db="UniProtKB">
        <authorList>
            <consortium name="Ensembl"/>
        </authorList>
    </citation>
    <scope>IDENTIFICATION</scope>
    <source>
        <strain evidence="3">JP 163 A</strain>
    </source>
</reference>
<keyword evidence="4" id="KW-1185">Reference proteome</keyword>
<keyword evidence="2" id="KW-0808">Transferase</keyword>
<dbReference type="InterPro" id="IPR050483">
    <property type="entry name" value="CoA-transferase_III_domain"/>
</dbReference>
<dbReference type="GO" id="GO:0047369">
    <property type="term" value="F:succinate-hydroxymethylglutarate CoA-transferase activity"/>
    <property type="evidence" value="ECO:0007669"/>
    <property type="project" value="TreeGrafter"/>
</dbReference>
<dbReference type="InParanoid" id="A0A3B5QW96"/>
<dbReference type="PANTHER" id="PTHR48207">
    <property type="entry name" value="SUCCINATE--HYDROXYMETHYLGLUTARATE COA-TRANSFERASE"/>
    <property type="match status" value="1"/>
</dbReference>
<dbReference type="GO" id="GO:0005739">
    <property type="term" value="C:mitochondrion"/>
    <property type="evidence" value="ECO:0007669"/>
    <property type="project" value="TreeGrafter"/>
</dbReference>
<dbReference type="AlphaFoldDB" id="A0A3B5QW96"/>
<dbReference type="OrthoDB" id="5863171at2759"/>
<dbReference type="CTD" id="79783"/>
<dbReference type="STRING" id="8083.ENSXMAP00000034605"/>
<dbReference type="RefSeq" id="XP_023182019.1">
    <property type="nucleotide sequence ID" value="XM_023326251.1"/>
</dbReference>
<name>A0A3B5QW96_XIPMA</name>
<dbReference type="Gene3D" id="3.40.50.10540">
    <property type="entry name" value="Crotonobetainyl-coa:carnitine coa-transferase, domain 1"/>
    <property type="match status" value="2"/>
</dbReference>
<dbReference type="Pfam" id="PF02515">
    <property type="entry name" value="CoA_transf_3"/>
    <property type="match status" value="1"/>
</dbReference>
<reference evidence="4" key="1">
    <citation type="submission" date="2012-01" db="EMBL/GenBank/DDBJ databases">
        <authorList>
            <person name="Walter R."/>
            <person name="Schartl M."/>
            <person name="Warren W."/>
        </authorList>
    </citation>
    <scope>NUCLEOTIDE SEQUENCE [LARGE SCALE GENOMIC DNA]</scope>
    <source>
        <strain evidence="4">JP 163 A</strain>
    </source>
</reference>
<dbReference type="KEGG" id="xma:102217127"/>
<reference evidence="3" key="4">
    <citation type="submission" date="2025-09" db="UniProtKB">
        <authorList>
            <consortium name="Ensembl"/>
        </authorList>
    </citation>
    <scope>IDENTIFICATION</scope>
    <source>
        <strain evidence="3">JP 163 A</strain>
    </source>
</reference>
<dbReference type="OMA" id="IIAGPYC"/>
<dbReference type="InterPro" id="IPR023606">
    <property type="entry name" value="CoA-Trfase_III_dom_1_sf"/>
</dbReference>
<dbReference type="GeneTree" id="ENSGT00940000157866"/>
<reference evidence="4" key="2">
    <citation type="journal article" date="2013" name="Nat. Genet.">
        <title>The genome of the platyfish, Xiphophorus maculatus, provides insights into evolutionary adaptation and several complex traits.</title>
        <authorList>
            <person name="Schartl M."/>
            <person name="Walter R.B."/>
            <person name="Shen Y."/>
            <person name="Garcia T."/>
            <person name="Catchen J."/>
            <person name="Amores A."/>
            <person name="Braasch I."/>
            <person name="Chalopin D."/>
            <person name="Volff J.N."/>
            <person name="Lesch K.P."/>
            <person name="Bisazza A."/>
            <person name="Minx P."/>
            <person name="Hillier L."/>
            <person name="Wilson R.K."/>
            <person name="Fuerstenberg S."/>
            <person name="Boore J."/>
            <person name="Searle S."/>
            <person name="Postlethwait J.H."/>
            <person name="Warren W.C."/>
        </authorList>
    </citation>
    <scope>NUCLEOTIDE SEQUENCE [LARGE SCALE GENOMIC DNA]</scope>
    <source>
        <strain evidence="4">JP 163 A</strain>
    </source>
</reference>
<evidence type="ECO:0000256" key="1">
    <source>
        <dbReference type="ARBA" id="ARBA00008383"/>
    </source>
</evidence>
<protein>
    <submittedName>
        <fullName evidence="3">Succinyl-CoA:glutarate-CoA transferase</fullName>
    </submittedName>
</protein>
<dbReference type="PANTHER" id="PTHR48207:SF3">
    <property type="entry name" value="SUCCINATE--HYDROXYMETHYLGLUTARATE COA-TRANSFERASE"/>
    <property type="match status" value="1"/>
</dbReference>
<evidence type="ECO:0000256" key="2">
    <source>
        <dbReference type="ARBA" id="ARBA00022679"/>
    </source>
</evidence>
<dbReference type="SUPFAM" id="SSF89796">
    <property type="entry name" value="CoA-transferase family III (CaiB/BaiF)"/>
    <property type="match status" value="1"/>
</dbReference>
<dbReference type="Proteomes" id="UP000002852">
    <property type="component" value="Unassembled WGS sequence"/>
</dbReference>
<organism evidence="3 4">
    <name type="scientific">Xiphophorus maculatus</name>
    <name type="common">Southern platyfish</name>
    <name type="synonym">Platypoecilus maculatus</name>
    <dbReference type="NCBI Taxonomy" id="8083"/>
    <lineage>
        <taxon>Eukaryota</taxon>
        <taxon>Metazoa</taxon>
        <taxon>Chordata</taxon>
        <taxon>Craniata</taxon>
        <taxon>Vertebrata</taxon>
        <taxon>Euteleostomi</taxon>
        <taxon>Actinopterygii</taxon>
        <taxon>Neopterygii</taxon>
        <taxon>Teleostei</taxon>
        <taxon>Neoteleostei</taxon>
        <taxon>Acanthomorphata</taxon>
        <taxon>Ovalentaria</taxon>
        <taxon>Atherinomorphae</taxon>
        <taxon>Cyprinodontiformes</taxon>
        <taxon>Poeciliidae</taxon>
        <taxon>Poeciliinae</taxon>
        <taxon>Xiphophorus</taxon>
    </lineage>
</organism>
<dbReference type="InterPro" id="IPR003673">
    <property type="entry name" value="CoA-Trfase_fam_III"/>
</dbReference>
<evidence type="ECO:0000313" key="3">
    <source>
        <dbReference type="Ensembl" id="ENSXMAP00000034605.1"/>
    </source>
</evidence>
<dbReference type="FunFam" id="3.40.50.10540:FF:000005">
    <property type="entry name" value="succinate--hydroxymethylglutarate CoA-transferase isoform X1"/>
    <property type="match status" value="1"/>
</dbReference>
<accession>A0A3B5QW96</accession>
<dbReference type="GeneID" id="102217127"/>
<sequence>MSESFRALRSVLRARYRSGFRALLQRNQAPKYPGSRRWSSDTNSGAVRPLEGVRVLDLTRVLAGPFATMILGDLGAEVIKVERPGGGDDTRTWGPPFVASESVYFLSVNRNKKSIAVDLKHRRGAEVIQQLAGVCDVLMENFLPGNLPPLGLGYAELSRINPRLVYCSVSGYGQTGPQARSPGYDSIASAVSGLMHITGPEDGEPVRPGVAMTDLATGLYAHGAVMAALLHRQKTGRGSHIDCNLLSAQVSCLSHIAANYLNAGKEAKRWGTAHESIVPYQGFRTRDGHLVLAAANDRQFVTVCQVLELQDLAADPNYRTNQLRVQNRKQLLQILSQRFLQQNSADWLRRFQGSGVPVGPINSIQEVFSEPQVKHNGLIQEMEHPTAGRIAVPGPAVRFSSFPLSGPTPPPLIGQHTVQVLRDTLSYSDDVIKELLESRAVAQNEVS</sequence>
<evidence type="ECO:0000313" key="4">
    <source>
        <dbReference type="Proteomes" id="UP000002852"/>
    </source>
</evidence>
<proteinExistence type="inferred from homology"/>